<evidence type="ECO:0000313" key="2">
    <source>
        <dbReference type="EMBL" id="SFR00509.1"/>
    </source>
</evidence>
<proteinExistence type="predicted"/>
<dbReference type="RefSeq" id="WP_131820604.1">
    <property type="nucleotide sequence ID" value="NZ_FOYM01000005.1"/>
</dbReference>
<accession>A0A1I6D4T3</accession>
<dbReference type="Proteomes" id="UP000199584">
    <property type="component" value="Unassembled WGS sequence"/>
</dbReference>
<evidence type="ECO:0000256" key="1">
    <source>
        <dbReference type="SAM" id="MobiDB-lite"/>
    </source>
</evidence>
<protein>
    <submittedName>
        <fullName evidence="2">Uncharacterized protein</fullName>
    </submittedName>
</protein>
<name>A0A1I6D4T3_9FIRM</name>
<reference evidence="3" key="1">
    <citation type="submission" date="2016-10" db="EMBL/GenBank/DDBJ databases">
        <authorList>
            <person name="Varghese N."/>
            <person name="Submissions S."/>
        </authorList>
    </citation>
    <scope>NUCLEOTIDE SEQUENCE [LARGE SCALE GENOMIC DNA]</scope>
    <source>
        <strain evidence="3">DSM 3669</strain>
    </source>
</reference>
<dbReference type="EMBL" id="FOYM01000005">
    <property type="protein sequence ID" value="SFR00509.1"/>
    <property type="molecule type" value="Genomic_DNA"/>
</dbReference>
<feature type="compositionally biased region" description="Basic and acidic residues" evidence="1">
    <location>
        <begin position="37"/>
        <end position="51"/>
    </location>
</feature>
<gene>
    <name evidence="2" type="ORF">SAMN05660706_105122</name>
</gene>
<organism evidence="2 3">
    <name type="scientific">Desulfoscipio geothermicus DSM 3669</name>
    <dbReference type="NCBI Taxonomy" id="1121426"/>
    <lineage>
        <taxon>Bacteria</taxon>
        <taxon>Bacillati</taxon>
        <taxon>Bacillota</taxon>
        <taxon>Clostridia</taxon>
        <taxon>Eubacteriales</taxon>
        <taxon>Desulfallaceae</taxon>
        <taxon>Desulfoscipio</taxon>
    </lineage>
</organism>
<evidence type="ECO:0000313" key="3">
    <source>
        <dbReference type="Proteomes" id="UP000199584"/>
    </source>
</evidence>
<sequence length="71" mass="7977">MPNKRTNKPRSYGVTGDYMTAGIEDLNIEPKTPHRLPGRENPPKPWDDRKGAGMSLGELVKEKVADMIDKK</sequence>
<dbReference type="AlphaFoldDB" id="A0A1I6D4T3"/>
<feature type="region of interest" description="Disordered" evidence="1">
    <location>
        <begin position="28"/>
        <end position="57"/>
    </location>
</feature>
<keyword evidence="3" id="KW-1185">Reference proteome</keyword>